<proteinExistence type="inferred from homology"/>
<keyword evidence="6 8" id="KW-1133">Transmembrane helix</keyword>
<evidence type="ECO:0000256" key="1">
    <source>
        <dbReference type="ARBA" id="ARBA00004429"/>
    </source>
</evidence>
<dbReference type="AlphaFoldDB" id="A0AAE9YBR0"/>
<evidence type="ECO:0000256" key="7">
    <source>
        <dbReference type="ARBA" id="ARBA00023136"/>
    </source>
</evidence>
<evidence type="ECO:0000256" key="2">
    <source>
        <dbReference type="ARBA" id="ARBA00022448"/>
    </source>
</evidence>
<keyword evidence="2 8" id="KW-0813">Transport</keyword>
<feature type="transmembrane region" description="Helical" evidence="8">
    <location>
        <begin position="450"/>
        <end position="475"/>
    </location>
</feature>
<dbReference type="EMBL" id="CP116942">
    <property type="protein sequence ID" value="WCO68084.1"/>
    <property type="molecule type" value="Genomic_DNA"/>
</dbReference>
<feature type="transmembrane region" description="Helical" evidence="8">
    <location>
        <begin position="421"/>
        <end position="438"/>
    </location>
</feature>
<protein>
    <submittedName>
        <fullName evidence="10">ABC transporter permease subunit</fullName>
    </submittedName>
</protein>
<feature type="transmembrane region" description="Helical" evidence="8">
    <location>
        <begin position="320"/>
        <end position="344"/>
    </location>
</feature>
<dbReference type="Pfam" id="PF00528">
    <property type="entry name" value="BPD_transp_1"/>
    <property type="match status" value="2"/>
</dbReference>
<feature type="transmembrane region" description="Helical" evidence="8">
    <location>
        <begin position="86"/>
        <end position="106"/>
    </location>
</feature>
<comment type="similarity">
    <text evidence="8">Belongs to the binding-protein-dependent transport system permease family.</text>
</comment>
<dbReference type="RefSeq" id="WP_272737601.1">
    <property type="nucleotide sequence ID" value="NZ_CP116942.1"/>
</dbReference>
<evidence type="ECO:0000256" key="3">
    <source>
        <dbReference type="ARBA" id="ARBA00022475"/>
    </source>
</evidence>
<evidence type="ECO:0000256" key="6">
    <source>
        <dbReference type="ARBA" id="ARBA00022989"/>
    </source>
</evidence>
<dbReference type="CDD" id="cd06261">
    <property type="entry name" value="TM_PBP2"/>
    <property type="match status" value="2"/>
</dbReference>
<comment type="subcellular location">
    <subcellularLocation>
        <location evidence="1">Cell inner membrane</location>
        <topology evidence="1">Multi-pass membrane protein</topology>
    </subcellularLocation>
    <subcellularLocation>
        <location evidence="8">Cell membrane</location>
        <topology evidence="8">Multi-pass membrane protein</topology>
    </subcellularLocation>
</comment>
<dbReference type="InterPro" id="IPR035906">
    <property type="entry name" value="MetI-like_sf"/>
</dbReference>
<dbReference type="PANTHER" id="PTHR43357:SF4">
    <property type="entry name" value="INNER MEMBRANE ABC TRANSPORTER PERMEASE PROTEIN YDCV"/>
    <property type="match status" value="1"/>
</dbReference>
<gene>
    <name evidence="10" type="ORF">PO878_05020</name>
</gene>
<reference evidence="10" key="1">
    <citation type="submission" date="2023-01" db="EMBL/GenBank/DDBJ databases">
        <title>The diversity of Class Acidimicrobiia in South China Sea sediment environments and the proposal of Iamia marina sp. nov., a novel species of the genus Iamia.</title>
        <authorList>
            <person name="He Y."/>
            <person name="Tian X."/>
        </authorList>
    </citation>
    <scope>NUCLEOTIDE SEQUENCE</scope>
    <source>
        <strain evidence="10">DSM 19957</strain>
    </source>
</reference>
<feature type="transmembrane region" description="Helical" evidence="8">
    <location>
        <begin position="220"/>
        <end position="242"/>
    </location>
</feature>
<evidence type="ECO:0000256" key="4">
    <source>
        <dbReference type="ARBA" id="ARBA00022519"/>
    </source>
</evidence>
<dbReference type="SUPFAM" id="SSF161098">
    <property type="entry name" value="MetI-like"/>
    <property type="match status" value="2"/>
</dbReference>
<feature type="domain" description="ABC transmembrane type-1" evidence="9">
    <location>
        <begin position="376"/>
        <end position="568"/>
    </location>
</feature>
<dbReference type="PROSITE" id="PS50928">
    <property type="entry name" value="ABC_TM1"/>
    <property type="match status" value="2"/>
</dbReference>
<feature type="transmembrane region" description="Helical" evidence="8">
    <location>
        <begin position="28"/>
        <end position="50"/>
    </location>
</feature>
<dbReference type="InterPro" id="IPR000515">
    <property type="entry name" value="MetI-like"/>
</dbReference>
<keyword evidence="3" id="KW-1003">Cell membrane</keyword>
<name>A0AAE9YBR0_9ACTN</name>
<sequence>MTAPALPAPAGADLSPRRSWLPATATQYLLWLAALVLIVGPLVPVVWASLWSTPLYEAGGSLTVANYSALLSDAEWWEAVRNSVEFALLATVGSVVLGTAMAVLFTRTDLPGRRLFGVAVLLPVVVPGLPLILGWAAIYAPSGYVTRWIETSTPLPVVWDLYSVPGMAMLAVGIAAPVVAMLVRGSLSTQDAALEQAARTAGASPVRALVTVTVPLLRPAVLNSGLIVFALSLEVLGLPLILGSSRDIDFISTYLYDRWLNTVPPEQGLVSAGAVVLLAVVAVLMLVRNRLAGDTARFQTVGGKATAQASIRLGAARWPLCALVSAYLLVVLVLPLAGLLLTAFTTTLTPFVDPWTVLSTDHFRTVVDDPVFSRSITNSLIVAVVGGALATLAIAALSIVAHRSSFRHRGSLQYVMLSPRAIPGLVAGMAFFWAFVVIDPSGRLRSSLWAIGLAFAVRSLALGYSAFYPALAGLGEDLDRAARTAGADWWTAMRTIVLRLLRPAMGVSFVLLFVAMLNDYDPAVFLSTPGTEVMGLTMLKLWAAGTAGPVAALGVIQVVVTFAVLGVGRLLFGVRPRV</sequence>
<feature type="transmembrane region" description="Helical" evidence="8">
    <location>
        <begin position="380"/>
        <end position="400"/>
    </location>
</feature>
<feature type="transmembrane region" description="Helical" evidence="8">
    <location>
        <begin position="268"/>
        <end position="287"/>
    </location>
</feature>
<feature type="domain" description="ABC transmembrane type-1" evidence="9">
    <location>
        <begin position="80"/>
        <end position="288"/>
    </location>
</feature>
<dbReference type="GO" id="GO:0055085">
    <property type="term" value="P:transmembrane transport"/>
    <property type="evidence" value="ECO:0007669"/>
    <property type="project" value="InterPro"/>
</dbReference>
<dbReference type="Gene3D" id="1.10.3720.10">
    <property type="entry name" value="MetI-like"/>
    <property type="match status" value="2"/>
</dbReference>
<dbReference type="Proteomes" id="UP001216390">
    <property type="component" value="Chromosome"/>
</dbReference>
<keyword evidence="4" id="KW-0997">Cell inner membrane</keyword>
<organism evidence="10 11">
    <name type="scientific">Iamia majanohamensis</name>
    <dbReference type="NCBI Taxonomy" id="467976"/>
    <lineage>
        <taxon>Bacteria</taxon>
        <taxon>Bacillati</taxon>
        <taxon>Actinomycetota</taxon>
        <taxon>Acidimicrobiia</taxon>
        <taxon>Acidimicrobiales</taxon>
        <taxon>Iamiaceae</taxon>
        <taxon>Iamia</taxon>
    </lineage>
</organism>
<feature type="transmembrane region" description="Helical" evidence="8">
    <location>
        <begin position="161"/>
        <end position="183"/>
    </location>
</feature>
<accession>A0AAE9YBR0</accession>
<keyword evidence="5 8" id="KW-0812">Transmembrane</keyword>
<dbReference type="PANTHER" id="PTHR43357">
    <property type="entry name" value="INNER MEMBRANE ABC TRANSPORTER PERMEASE PROTEIN YDCV"/>
    <property type="match status" value="1"/>
</dbReference>
<evidence type="ECO:0000313" key="11">
    <source>
        <dbReference type="Proteomes" id="UP001216390"/>
    </source>
</evidence>
<feature type="transmembrane region" description="Helical" evidence="8">
    <location>
        <begin position="118"/>
        <end position="141"/>
    </location>
</feature>
<feature type="transmembrane region" description="Helical" evidence="8">
    <location>
        <begin position="496"/>
        <end position="517"/>
    </location>
</feature>
<dbReference type="KEGG" id="ima:PO878_05020"/>
<evidence type="ECO:0000313" key="10">
    <source>
        <dbReference type="EMBL" id="WCO68084.1"/>
    </source>
</evidence>
<feature type="transmembrane region" description="Helical" evidence="8">
    <location>
        <begin position="550"/>
        <end position="572"/>
    </location>
</feature>
<evidence type="ECO:0000256" key="8">
    <source>
        <dbReference type="RuleBase" id="RU363032"/>
    </source>
</evidence>
<keyword evidence="11" id="KW-1185">Reference proteome</keyword>
<keyword evidence="7 8" id="KW-0472">Membrane</keyword>
<dbReference type="GO" id="GO:0005886">
    <property type="term" value="C:plasma membrane"/>
    <property type="evidence" value="ECO:0007669"/>
    <property type="project" value="UniProtKB-SubCell"/>
</dbReference>
<evidence type="ECO:0000256" key="5">
    <source>
        <dbReference type="ARBA" id="ARBA00022692"/>
    </source>
</evidence>
<evidence type="ECO:0000259" key="9">
    <source>
        <dbReference type="PROSITE" id="PS50928"/>
    </source>
</evidence>